<comment type="catalytic activity">
    <reaction evidence="4">
        <text>[glutaredoxin]-dithiol + arsenate + glutathione + H(+) = glutathionyl-S-S-[glutaredoxin] + arsenite + H2O</text>
        <dbReference type="Rhea" id="RHEA:22016"/>
        <dbReference type="Rhea" id="RHEA-COMP:10729"/>
        <dbReference type="Rhea" id="RHEA-COMP:17668"/>
        <dbReference type="ChEBI" id="CHEBI:15377"/>
        <dbReference type="ChEBI" id="CHEBI:15378"/>
        <dbReference type="ChEBI" id="CHEBI:29242"/>
        <dbReference type="ChEBI" id="CHEBI:29950"/>
        <dbReference type="ChEBI" id="CHEBI:48597"/>
        <dbReference type="ChEBI" id="CHEBI:57925"/>
        <dbReference type="ChEBI" id="CHEBI:146199"/>
        <dbReference type="EC" id="1.20.4.1"/>
    </reaction>
</comment>
<gene>
    <name evidence="5" type="ORF">SAMN05216203_0019</name>
</gene>
<dbReference type="InterPro" id="IPR036249">
    <property type="entry name" value="Thioredoxin-like_sf"/>
</dbReference>
<evidence type="ECO:0000313" key="5">
    <source>
        <dbReference type="EMBL" id="SFR40843.1"/>
    </source>
</evidence>
<dbReference type="EC" id="1.20.4.1" evidence="4"/>
<dbReference type="Proteomes" id="UP000198644">
    <property type="component" value="Unassembled WGS sequence"/>
</dbReference>
<dbReference type="Gene3D" id="3.40.30.10">
    <property type="entry name" value="Glutaredoxin"/>
    <property type="match status" value="1"/>
</dbReference>
<evidence type="ECO:0000256" key="1">
    <source>
        <dbReference type="ARBA" id="ARBA00007198"/>
    </source>
</evidence>
<dbReference type="NCBIfam" id="TIGR00014">
    <property type="entry name" value="arsC"/>
    <property type="match status" value="1"/>
</dbReference>
<dbReference type="PROSITE" id="PS51353">
    <property type="entry name" value="ARSC"/>
    <property type="match status" value="1"/>
</dbReference>
<dbReference type="AlphaFoldDB" id="A0A1I6GF54"/>
<protein>
    <recommendedName>
        <fullName evidence="4">Arsenate reductase</fullName>
        <ecNumber evidence="4">1.20.4.1</ecNumber>
    </recommendedName>
</protein>
<evidence type="ECO:0000256" key="3">
    <source>
        <dbReference type="PROSITE-ProRule" id="PRU01282"/>
    </source>
</evidence>
<proteinExistence type="inferred from homology"/>
<dbReference type="PANTHER" id="PTHR30041">
    <property type="entry name" value="ARSENATE REDUCTASE"/>
    <property type="match status" value="1"/>
</dbReference>
<sequence>MADHYPLPDTTRIYHNPHCSKSRQALALLEERGVKPEVVRYLETPPGADELAGLVSAMGCQVRDIIRIKESEYKELGLDNEALSEQQLLAALSRQPGLIQRPIVVHGGRVVIGRPPEKVLELL</sequence>
<keyword evidence="6" id="KW-1185">Reference proteome</keyword>
<accession>A0A1I6GF54</accession>
<keyword evidence="2 4" id="KW-0560">Oxidoreductase</keyword>
<evidence type="ECO:0000256" key="4">
    <source>
        <dbReference type="RuleBase" id="RU362029"/>
    </source>
</evidence>
<reference evidence="6" key="1">
    <citation type="submission" date="2016-10" db="EMBL/GenBank/DDBJ databases">
        <authorList>
            <person name="Varghese N."/>
            <person name="Submissions S."/>
        </authorList>
    </citation>
    <scope>NUCLEOTIDE SEQUENCE [LARGE SCALE GENOMIC DNA]</scope>
    <source>
        <strain evidence="6">CGMCC 1.9167</strain>
    </source>
</reference>
<dbReference type="Pfam" id="PF03960">
    <property type="entry name" value="ArsC"/>
    <property type="match status" value="1"/>
</dbReference>
<dbReference type="CDD" id="cd03034">
    <property type="entry name" value="ArsC_ArsC"/>
    <property type="match status" value="1"/>
</dbReference>
<evidence type="ECO:0000256" key="2">
    <source>
        <dbReference type="ARBA" id="ARBA00023002"/>
    </source>
</evidence>
<organism evidence="5 6">
    <name type="scientific">Marinobacter daqiaonensis</name>
    <dbReference type="NCBI Taxonomy" id="650891"/>
    <lineage>
        <taxon>Bacteria</taxon>
        <taxon>Pseudomonadati</taxon>
        <taxon>Pseudomonadota</taxon>
        <taxon>Gammaproteobacteria</taxon>
        <taxon>Pseudomonadales</taxon>
        <taxon>Marinobacteraceae</taxon>
        <taxon>Marinobacter</taxon>
    </lineage>
</organism>
<dbReference type="STRING" id="650891.SAMN05216203_0019"/>
<dbReference type="PANTHER" id="PTHR30041:SF4">
    <property type="entry name" value="ARSENATE REDUCTASE"/>
    <property type="match status" value="1"/>
</dbReference>
<dbReference type="SUPFAM" id="SSF52833">
    <property type="entry name" value="Thioredoxin-like"/>
    <property type="match status" value="1"/>
</dbReference>
<dbReference type="InterPro" id="IPR006659">
    <property type="entry name" value="Arsenate_reductase"/>
</dbReference>
<dbReference type="GO" id="GO:0008794">
    <property type="term" value="F:arsenate reductase (glutaredoxin) activity"/>
    <property type="evidence" value="ECO:0007669"/>
    <property type="project" value="UniProtKB-UniRule"/>
</dbReference>
<comment type="similarity">
    <text evidence="1 3 4">Belongs to the ArsC family.</text>
</comment>
<evidence type="ECO:0000313" key="6">
    <source>
        <dbReference type="Proteomes" id="UP000198644"/>
    </source>
</evidence>
<dbReference type="InterPro" id="IPR006660">
    <property type="entry name" value="Arsenate_reductase-like"/>
</dbReference>
<name>A0A1I6GF54_9GAMM</name>
<dbReference type="EMBL" id="FOYW01000001">
    <property type="protein sequence ID" value="SFR40843.1"/>
    <property type="molecule type" value="Genomic_DNA"/>
</dbReference>